<proteinExistence type="predicted"/>
<keyword evidence="2" id="KW-1185">Reference proteome</keyword>
<dbReference type="AlphaFoldDB" id="A0A1T4KHN8"/>
<dbReference type="Proteomes" id="UP000196365">
    <property type="component" value="Unassembled WGS sequence"/>
</dbReference>
<evidence type="ECO:0000313" key="1">
    <source>
        <dbReference type="EMBL" id="SJZ41952.1"/>
    </source>
</evidence>
<evidence type="ECO:0000313" key="2">
    <source>
        <dbReference type="Proteomes" id="UP000196365"/>
    </source>
</evidence>
<sequence>MGYCISIGDINKILKEWLKENVIYAPKLLKGSDTFSETDIIR</sequence>
<gene>
    <name evidence="1" type="ORF">SAMN02745973_00531</name>
</gene>
<protein>
    <submittedName>
        <fullName evidence="1">Uncharacterized protein</fullName>
    </submittedName>
</protein>
<accession>A0A1T4KHN8</accession>
<reference evidence="1 2" key="1">
    <citation type="submission" date="2017-02" db="EMBL/GenBank/DDBJ databases">
        <authorList>
            <person name="Peterson S.W."/>
        </authorList>
    </citation>
    <scope>NUCLEOTIDE SEQUENCE [LARGE SCALE GENOMIC DNA]</scope>
    <source>
        <strain evidence="1 2">DSM 15102</strain>
    </source>
</reference>
<dbReference type="EMBL" id="FUWV01000002">
    <property type="protein sequence ID" value="SJZ41952.1"/>
    <property type="molecule type" value="Genomic_DNA"/>
</dbReference>
<dbReference type="RefSeq" id="WP_278319690.1">
    <property type="nucleotide sequence ID" value="NZ_FUWV01000002.1"/>
</dbReference>
<name>A0A1T4KHN8_9FIRM</name>
<organism evidence="1 2">
    <name type="scientific">Garciella nitratireducens DSM 15102</name>
    <dbReference type="NCBI Taxonomy" id="1121911"/>
    <lineage>
        <taxon>Bacteria</taxon>
        <taxon>Bacillati</taxon>
        <taxon>Bacillota</taxon>
        <taxon>Clostridia</taxon>
        <taxon>Eubacteriales</taxon>
        <taxon>Eubacteriaceae</taxon>
        <taxon>Garciella</taxon>
    </lineage>
</organism>